<keyword evidence="6" id="KW-0472">Membrane</keyword>
<organism evidence="8 9">
    <name type="scientific">Roseburia inulinivorans DSM 16841</name>
    <dbReference type="NCBI Taxonomy" id="622312"/>
    <lineage>
        <taxon>Bacteria</taxon>
        <taxon>Bacillati</taxon>
        <taxon>Bacillota</taxon>
        <taxon>Clostridia</taxon>
        <taxon>Lachnospirales</taxon>
        <taxon>Lachnospiraceae</taxon>
        <taxon>Roseburia</taxon>
    </lineage>
</organism>
<dbReference type="EMBL" id="ACFY01000096">
    <property type="protein sequence ID" value="EEG93581.1"/>
    <property type="molecule type" value="Genomic_DNA"/>
</dbReference>
<evidence type="ECO:0000256" key="1">
    <source>
        <dbReference type="ARBA" id="ARBA00004651"/>
    </source>
</evidence>
<dbReference type="AlphaFoldDB" id="C0FUX7"/>
<accession>C0FUX7</accession>
<evidence type="ECO:0000313" key="9">
    <source>
        <dbReference type="Proteomes" id="UP000003561"/>
    </source>
</evidence>
<evidence type="ECO:0000256" key="7">
    <source>
        <dbReference type="ARBA" id="ARBA00024033"/>
    </source>
</evidence>
<dbReference type="InterPro" id="IPR018584">
    <property type="entry name" value="GT87"/>
</dbReference>
<gene>
    <name evidence="8" type="ORF">ROSEINA2194_02548</name>
</gene>
<protein>
    <recommendedName>
        <fullName evidence="10">DUF2029 domain-containing protein</fullName>
    </recommendedName>
</protein>
<comment type="caution">
    <text evidence="8">The sequence shown here is derived from an EMBL/GenBank/DDBJ whole genome shotgun (WGS) entry which is preliminary data.</text>
</comment>
<keyword evidence="4" id="KW-0812">Transmembrane</keyword>
<evidence type="ECO:0000313" key="8">
    <source>
        <dbReference type="EMBL" id="EEG93581.1"/>
    </source>
</evidence>
<dbReference type="GO" id="GO:0005886">
    <property type="term" value="C:plasma membrane"/>
    <property type="evidence" value="ECO:0007669"/>
    <property type="project" value="UniProtKB-SubCell"/>
</dbReference>
<sequence length="338" mass="39660">MKIKANSKVFGVILFIGFIITTICMQLSHGDIFAEIFFYDTLDTGMDFFHSIEYTRGRAPYEVWNTLYPPLANCIFYFLFHMIPKSVSEQWADTFESGIGARGTSIDLRVSQTPMFLFICYIIISVMLIWIIVNNYYENKKTSYIMCFGIIFNYGMLYAYERGNIVIYSFICSMMFVFFQNSKNKYMREIALMSLAFAAGLKIYPAFLGFLLLYNKEYKRAIRTVIYGIIMFIVPFFAFQEKLSGLPIFFNTLFKFQNITELSYNGFSFDKIFNTIIIPFQLIWKKELDVELIITVGQKLNIVSALVLLGCGFILKKIGKKLWHVVWLWLYFQIKRYI</sequence>
<evidence type="ECO:0000256" key="3">
    <source>
        <dbReference type="ARBA" id="ARBA00022679"/>
    </source>
</evidence>
<reference evidence="8 9" key="2">
    <citation type="submission" date="2009-03" db="EMBL/GenBank/DDBJ databases">
        <title>Draft genome sequence of Roseburia inulinivorans (DSM 16841).</title>
        <authorList>
            <person name="Sudarsanam P."/>
            <person name="Ley R."/>
            <person name="Guruge J."/>
            <person name="Turnbaugh P.J."/>
            <person name="Mahowald M."/>
            <person name="Liep D."/>
            <person name="Gordon J."/>
        </authorList>
    </citation>
    <scope>NUCLEOTIDE SEQUENCE [LARGE SCALE GENOMIC DNA]</scope>
    <source>
        <strain evidence="8 9">DSM 16841</strain>
    </source>
</reference>
<evidence type="ECO:0000256" key="6">
    <source>
        <dbReference type="ARBA" id="ARBA00023136"/>
    </source>
</evidence>
<reference evidence="8 9" key="1">
    <citation type="submission" date="2009-02" db="EMBL/GenBank/DDBJ databases">
        <authorList>
            <person name="Fulton L."/>
            <person name="Clifton S."/>
            <person name="Fulton B."/>
            <person name="Xu J."/>
            <person name="Minx P."/>
            <person name="Pepin K.H."/>
            <person name="Johnson M."/>
            <person name="Bhonagiri V."/>
            <person name="Nash W.E."/>
            <person name="Mardis E.R."/>
            <person name="Wilson R.K."/>
        </authorList>
    </citation>
    <scope>NUCLEOTIDE SEQUENCE [LARGE SCALE GENOMIC DNA]</scope>
    <source>
        <strain evidence="8 9">DSM 16841</strain>
    </source>
</reference>
<name>C0FUX7_9FIRM</name>
<keyword evidence="3" id="KW-0808">Transferase</keyword>
<evidence type="ECO:0000256" key="4">
    <source>
        <dbReference type="ARBA" id="ARBA00022692"/>
    </source>
</evidence>
<evidence type="ECO:0000256" key="5">
    <source>
        <dbReference type="ARBA" id="ARBA00022989"/>
    </source>
</evidence>
<dbReference type="Pfam" id="PF09594">
    <property type="entry name" value="GT87"/>
    <property type="match status" value="1"/>
</dbReference>
<dbReference type="eggNOG" id="ENOG5032VEK">
    <property type="taxonomic scope" value="Bacteria"/>
</dbReference>
<evidence type="ECO:0008006" key="10">
    <source>
        <dbReference type="Google" id="ProtNLM"/>
    </source>
</evidence>
<dbReference type="GO" id="GO:0016758">
    <property type="term" value="F:hexosyltransferase activity"/>
    <property type="evidence" value="ECO:0007669"/>
    <property type="project" value="InterPro"/>
</dbReference>
<comment type="similarity">
    <text evidence="7">Belongs to the glycosyltransferase 87 family.</text>
</comment>
<evidence type="ECO:0000256" key="2">
    <source>
        <dbReference type="ARBA" id="ARBA00022475"/>
    </source>
</evidence>
<comment type="subcellular location">
    <subcellularLocation>
        <location evidence="1">Cell membrane</location>
        <topology evidence="1">Multi-pass membrane protein</topology>
    </subcellularLocation>
</comment>
<keyword evidence="5" id="KW-1133">Transmembrane helix</keyword>
<keyword evidence="2" id="KW-1003">Cell membrane</keyword>
<dbReference type="Proteomes" id="UP000003561">
    <property type="component" value="Unassembled WGS sequence"/>
</dbReference>
<proteinExistence type="inferred from homology"/>